<accession>A0A6V8KB98</accession>
<dbReference type="AlphaFoldDB" id="A0A6V8KB98"/>
<gene>
    <name evidence="2" type="ORF">Phou_036190</name>
</gene>
<evidence type="ECO:0000313" key="2">
    <source>
        <dbReference type="EMBL" id="GFJ79439.1"/>
    </source>
</evidence>
<sequence>MPPKKGDRVAPPPPPGGWELRHASKGAVDGWEELNRQAPNALFKAWHVISTQPETPDNFERQHPLKGELGTRMVQGKNLEQWQYEVTGGGRIWYCPDSERRIVWVTLARTGHPKATD</sequence>
<reference evidence="2 3" key="2">
    <citation type="submission" date="2020-03" db="EMBL/GenBank/DDBJ databases">
        <authorList>
            <person name="Ichikawa N."/>
            <person name="Kimura A."/>
            <person name="Kitahashi Y."/>
            <person name="Uohara A."/>
        </authorList>
    </citation>
    <scope>NUCLEOTIDE SEQUENCE [LARGE SCALE GENOMIC DNA]</scope>
    <source>
        <strain evidence="2 3">NBRC 108639</strain>
    </source>
</reference>
<dbReference type="Proteomes" id="UP000482800">
    <property type="component" value="Unassembled WGS sequence"/>
</dbReference>
<proteinExistence type="predicted"/>
<keyword evidence="3" id="KW-1185">Reference proteome</keyword>
<reference evidence="2 3" key="1">
    <citation type="submission" date="2020-03" db="EMBL/GenBank/DDBJ databases">
        <title>Whole genome shotgun sequence of Phytohabitans houttuyneae NBRC 108639.</title>
        <authorList>
            <person name="Komaki H."/>
            <person name="Tamura T."/>
        </authorList>
    </citation>
    <scope>NUCLEOTIDE SEQUENCE [LARGE SCALE GENOMIC DNA]</scope>
    <source>
        <strain evidence="2 3">NBRC 108639</strain>
    </source>
</reference>
<evidence type="ECO:0000313" key="3">
    <source>
        <dbReference type="Proteomes" id="UP000482800"/>
    </source>
</evidence>
<name>A0A6V8KB98_9ACTN</name>
<evidence type="ECO:0000256" key="1">
    <source>
        <dbReference type="SAM" id="MobiDB-lite"/>
    </source>
</evidence>
<feature type="region of interest" description="Disordered" evidence="1">
    <location>
        <begin position="1"/>
        <end position="22"/>
    </location>
</feature>
<protein>
    <submittedName>
        <fullName evidence="2">Uncharacterized protein</fullName>
    </submittedName>
</protein>
<dbReference type="RefSeq" id="WP_173056975.1">
    <property type="nucleotide sequence ID" value="NZ_BAABGO010000001.1"/>
</dbReference>
<dbReference type="EMBL" id="BLPF01000001">
    <property type="protein sequence ID" value="GFJ79439.1"/>
    <property type="molecule type" value="Genomic_DNA"/>
</dbReference>
<comment type="caution">
    <text evidence="2">The sequence shown here is derived from an EMBL/GenBank/DDBJ whole genome shotgun (WGS) entry which is preliminary data.</text>
</comment>
<organism evidence="2 3">
    <name type="scientific">Phytohabitans houttuyneae</name>
    <dbReference type="NCBI Taxonomy" id="1076126"/>
    <lineage>
        <taxon>Bacteria</taxon>
        <taxon>Bacillati</taxon>
        <taxon>Actinomycetota</taxon>
        <taxon>Actinomycetes</taxon>
        <taxon>Micromonosporales</taxon>
        <taxon>Micromonosporaceae</taxon>
    </lineage>
</organism>